<evidence type="ECO:0000256" key="1">
    <source>
        <dbReference type="ARBA" id="ARBA00004533"/>
    </source>
</evidence>
<dbReference type="GO" id="GO:0005524">
    <property type="term" value="F:ATP binding"/>
    <property type="evidence" value="ECO:0007669"/>
    <property type="project" value="UniProtKB-KW"/>
</dbReference>
<dbReference type="InterPro" id="IPR008995">
    <property type="entry name" value="Mo/tungstate-bd_C_term_dom"/>
</dbReference>
<dbReference type="Gene3D" id="2.40.50.100">
    <property type="match status" value="1"/>
</dbReference>
<keyword evidence="8" id="KW-1185">Reference proteome</keyword>
<keyword evidence="7" id="KW-0762">Sugar transport</keyword>
<dbReference type="InterPro" id="IPR017871">
    <property type="entry name" value="ABC_transporter-like_CS"/>
</dbReference>
<dbReference type="InterPro" id="IPR003593">
    <property type="entry name" value="AAA+_ATPase"/>
</dbReference>
<evidence type="ECO:0000313" key="7">
    <source>
        <dbReference type="EMBL" id="MDR6433336.1"/>
    </source>
</evidence>
<evidence type="ECO:0000256" key="5">
    <source>
        <dbReference type="ARBA" id="ARBA00022840"/>
    </source>
</evidence>
<accession>A0ABU1MC50</accession>
<dbReference type="RefSeq" id="WP_310014052.1">
    <property type="nucleotide sequence ID" value="NZ_JAVDQT010000005.1"/>
</dbReference>
<evidence type="ECO:0000256" key="2">
    <source>
        <dbReference type="ARBA" id="ARBA00005417"/>
    </source>
</evidence>
<evidence type="ECO:0000259" key="6">
    <source>
        <dbReference type="PROSITE" id="PS50893"/>
    </source>
</evidence>
<dbReference type="InterPro" id="IPR015855">
    <property type="entry name" value="ABC_transpr_MalK-like"/>
</dbReference>
<comment type="subcellular location">
    <subcellularLocation>
        <location evidence="1">Cell inner membrane</location>
    </subcellularLocation>
</comment>
<keyword evidence="5 7" id="KW-0067">ATP-binding</keyword>
<dbReference type="PROSITE" id="PS50893">
    <property type="entry name" value="ABC_TRANSPORTER_2"/>
    <property type="match status" value="1"/>
</dbReference>
<proteinExistence type="inferred from homology"/>
<evidence type="ECO:0000256" key="4">
    <source>
        <dbReference type="ARBA" id="ARBA00022741"/>
    </source>
</evidence>
<comment type="caution">
    <text evidence="7">The sequence shown here is derived from an EMBL/GenBank/DDBJ whole genome shotgun (WGS) entry which is preliminary data.</text>
</comment>
<dbReference type="SUPFAM" id="SSF50331">
    <property type="entry name" value="MOP-like"/>
    <property type="match status" value="1"/>
</dbReference>
<dbReference type="InterPro" id="IPR003439">
    <property type="entry name" value="ABC_transporter-like_ATP-bd"/>
</dbReference>
<reference evidence="7 8" key="1">
    <citation type="submission" date="2023-07" db="EMBL/GenBank/DDBJ databases">
        <title>Sorghum-associated microbial communities from plants grown in Nebraska, USA.</title>
        <authorList>
            <person name="Schachtman D."/>
        </authorList>
    </citation>
    <scope>NUCLEOTIDE SEQUENCE [LARGE SCALE GENOMIC DNA]</scope>
    <source>
        <strain evidence="7 8">DS1730</strain>
    </source>
</reference>
<dbReference type="Proteomes" id="UP001184614">
    <property type="component" value="Unassembled WGS sequence"/>
</dbReference>
<sequence length="364" mass="39994">MANIKCTQIRKSYGNTTVISDLNLDIDDHEFVVFLGPSGCGKSTMLRMIAGLEEISDGTVTIGGKDVTHLPPGERGVAMVFQSYALYPHMTVFDNIAFGLRRQKVAAEEINRRVKQVSDVLGLAQFLDRKPKNLSGGQQQRVAMARAMIKTPKLFLFDEPLSNLDAKLREKLRTEIRRMHLELKTTTIFVTHDQLEAMTIADRIVLMRAGAIEQQGTPSEIFDSPATRFVADFIGSPAMNFRDCTVQSTGDTAELVSGSIRLQVPVSSYNGLATGLQVEVGLRPSKMDIAVPGDVNVIAGSIVLVENMGSEAQVIVEVDGREMSFVTKAFRSLEIGQTVNFSIDVESIHLFSKEDGRSLLRKAN</sequence>
<dbReference type="CDD" id="cd03301">
    <property type="entry name" value="ABC_MalK_N"/>
    <property type="match status" value="1"/>
</dbReference>
<name>A0ABU1MC50_9HYPH</name>
<dbReference type="InterPro" id="IPR027417">
    <property type="entry name" value="P-loop_NTPase"/>
</dbReference>
<dbReference type="Gene3D" id="3.40.50.300">
    <property type="entry name" value="P-loop containing nucleotide triphosphate hydrolases"/>
    <property type="match status" value="1"/>
</dbReference>
<dbReference type="InterPro" id="IPR013611">
    <property type="entry name" value="Transp-assoc_OB_typ2"/>
</dbReference>
<evidence type="ECO:0000313" key="8">
    <source>
        <dbReference type="Proteomes" id="UP001184614"/>
    </source>
</evidence>
<gene>
    <name evidence="7" type="ORF">J2782_003082</name>
</gene>
<feature type="domain" description="ABC transporter" evidence="6">
    <location>
        <begin position="4"/>
        <end position="234"/>
    </location>
</feature>
<organism evidence="7 8">
    <name type="scientific">Brucella pseudogrignonensis</name>
    <dbReference type="NCBI Taxonomy" id="419475"/>
    <lineage>
        <taxon>Bacteria</taxon>
        <taxon>Pseudomonadati</taxon>
        <taxon>Pseudomonadota</taxon>
        <taxon>Alphaproteobacteria</taxon>
        <taxon>Hyphomicrobiales</taxon>
        <taxon>Brucellaceae</taxon>
        <taxon>Brucella/Ochrobactrum group</taxon>
        <taxon>Brucella</taxon>
    </lineage>
</organism>
<dbReference type="Pfam" id="PF08402">
    <property type="entry name" value="TOBE_2"/>
    <property type="match status" value="1"/>
</dbReference>
<keyword evidence="3" id="KW-0813">Transport</keyword>
<comment type="similarity">
    <text evidence="2">Belongs to the ABC transporter superfamily.</text>
</comment>
<evidence type="ECO:0000256" key="3">
    <source>
        <dbReference type="ARBA" id="ARBA00022448"/>
    </source>
</evidence>
<dbReference type="SMART" id="SM00382">
    <property type="entry name" value="AAA"/>
    <property type="match status" value="1"/>
</dbReference>
<keyword evidence="4" id="KW-0547">Nucleotide-binding</keyword>
<dbReference type="InterPro" id="IPR047641">
    <property type="entry name" value="ABC_transpr_MalK/UgpC-like"/>
</dbReference>
<protein>
    <submittedName>
        <fullName evidence="7">Multiple sugar transport system ATP-binding protein</fullName>
    </submittedName>
</protein>
<dbReference type="Pfam" id="PF00005">
    <property type="entry name" value="ABC_tran"/>
    <property type="match status" value="1"/>
</dbReference>
<dbReference type="NCBIfam" id="NF008653">
    <property type="entry name" value="PRK11650.1"/>
    <property type="match status" value="1"/>
</dbReference>
<dbReference type="EMBL" id="JAVDQT010000005">
    <property type="protein sequence ID" value="MDR6433336.1"/>
    <property type="molecule type" value="Genomic_DNA"/>
</dbReference>
<dbReference type="PROSITE" id="PS00211">
    <property type="entry name" value="ABC_TRANSPORTER_1"/>
    <property type="match status" value="1"/>
</dbReference>
<dbReference type="PANTHER" id="PTHR43875">
    <property type="entry name" value="MALTODEXTRIN IMPORT ATP-BINDING PROTEIN MSMX"/>
    <property type="match status" value="1"/>
</dbReference>
<dbReference type="SUPFAM" id="SSF52540">
    <property type="entry name" value="P-loop containing nucleoside triphosphate hydrolases"/>
    <property type="match status" value="1"/>
</dbReference>
<dbReference type="InterPro" id="IPR012340">
    <property type="entry name" value="NA-bd_OB-fold"/>
</dbReference>
<dbReference type="Gene3D" id="2.40.50.140">
    <property type="entry name" value="Nucleic acid-binding proteins"/>
    <property type="match status" value="1"/>
</dbReference>
<dbReference type="PANTHER" id="PTHR43875:SF10">
    <property type="entry name" value="BLL2173 PROTEIN"/>
    <property type="match status" value="1"/>
</dbReference>